<dbReference type="EMBL" id="KQ964273">
    <property type="protein sequence ID" value="KXJ85890.1"/>
    <property type="molecule type" value="Genomic_DNA"/>
</dbReference>
<sequence>MAEDYGPLESPLRGIMSMPGIPDGDEPAGLRRPRRHSCLAFLGALFDDVSTPASSPFQSLSPDLTYGGYQYQPIDDAAGGASETSEASYHPAFDEIEPLLRTDNYHAEDPFEGFLSAGSTIDHMIDTLAAHAAPSDNNYNASVEPVALPEGNLPADSTISQMLDDFTNPVLWQGGTIDPTYLDHAATAAHSANVESAISEESSDIFVDALTNVDDPITDSDHINSSPAISSLTRPVHSHHDDTTTAATAATALEDLTTTLSTVAQDVDELIGSALDAEARLKALSESLWMIRDETHASMDELSARLQGVADDTYDHFVEVRNEFLQLQKRVAEVEDVHRLLVGYRERQQQQAAEAEVGVRDDNSPANAAPPLFNAAREAPPENCNVAGKAVAGQGCHSHEAARGQQAEAVTSSVAVGAWSNLRSWMEVARESFQEERQRQQQRQSRRPSISSLVSVDSEIVELFPGAELASLGDGEHRAHRVQRRRSGGQLVAEDENKHELELELEPPRGGNSWGYAGAMLEAYFYAACIVAGVGVI</sequence>
<feature type="compositionally biased region" description="Low complexity" evidence="1">
    <location>
        <begin position="364"/>
        <end position="376"/>
    </location>
</feature>
<feature type="compositionally biased region" description="Polar residues" evidence="1">
    <location>
        <begin position="223"/>
        <end position="233"/>
    </location>
</feature>
<feature type="region of interest" description="Disordered" evidence="1">
    <location>
        <begin position="354"/>
        <end position="377"/>
    </location>
</feature>
<evidence type="ECO:0000313" key="3">
    <source>
        <dbReference type="Proteomes" id="UP000070501"/>
    </source>
</evidence>
<feature type="region of interest" description="Disordered" evidence="1">
    <location>
        <begin position="218"/>
        <end position="244"/>
    </location>
</feature>
<dbReference type="Proteomes" id="UP000070501">
    <property type="component" value="Unassembled WGS sequence"/>
</dbReference>
<dbReference type="InParanoid" id="A0A136ILQ6"/>
<dbReference type="OrthoDB" id="10620674at2759"/>
<dbReference type="AlphaFoldDB" id="A0A136ILQ6"/>
<gene>
    <name evidence="2" type="ORF">Micbo1qcDRAFT_180433</name>
</gene>
<proteinExistence type="predicted"/>
<protein>
    <submittedName>
        <fullName evidence="2">Uncharacterized protein</fullName>
    </submittedName>
</protein>
<name>A0A136ILQ6_9PEZI</name>
<keyword evidence="3" id="KW-1185">Reference proteome</keyword>
<reference evidence="3" key="1">
    <citation type="submission" date="2016-02" db="EMBL/GenBank/DDBJ databases">
        <title>Draft genome sequence of Microdochium bolleyi, a fungal endophyte of beachgrass.</title>
        <authorList>
            <consortium name="DOE Joint Genome Institute"/>
            <person name="David A.S."/>
            <person name="May G."/>
            <person name="Haridas S."/>
            <person name="Lim J."/>
            <person name="Wang M."/>
            <person name="Labutti K."/>
            <person name="Lipzen A."/>
            <person name="Barry K."/>
            <person name="Grigoriev I.V."/>
        </authorList>
    </citation>
    <scope>NUCLEOTIDE SEQUENCE [LARGE SCALE GENOMIC DNA]</scope>
    <source>
        <strain evidence="3">J235TASD1</strain>
    </source>
</reference>
<evidence type="ECO:0000313" key="2">
    <source>
        <dbReference type="EMBL" id="KXJ85890.1"/>
    </source>
</evidence>
<accession>A0A136ILQ6</accession>
<organism evidence="2 3">
    <name type="scientific">Microdochium bolleyi</name>
    <dbReference type="NCBI Taxonomy" id="196109"/>
    <lineage>
        <taxon>Eukaryota</taxon>
        <taxon>Fungi</taxon>
        <taxon>Dikarya</taxon>
        <taxon>Ascomycota</taxon>
        <taxon>Pezizomycotina</taxon>
        <taxon>Sordariomycetes</taxon>
        <taxon>Xylariomycetidae</taxon>
        <taxon>Xylariales</taxon>
        <taxon>Microdochiaceae</taxon>
        <taxon>Microdochium</taxon>
    </lineage>
</organism>
<evidence type="ECO:0000256" key="1">
    <source>
        <dbReference type="SAM" id="MobiDB-lite"/>
    </source>
</evidence>